<sequence>MPVKAIGLPSGFVPRRPLLVISHREVTGARWAMNRSATWSSAPAAGGAQTPGMEPSVGIELVITHNVVDDGGAGHGQDSSIRFLVGRTRCLPTGCESSGDLEDR</sequence>
<accession>A0A5Q5BQC6</accession>
<protein>
    <submittedName>
        <fullName evidence="1">Uncharacterized protein</fullName>
    </submittedName>
</protein>
<dbReference type="AlphaFoldDB" id="A0A5Q5BQC6"/>
<name>A0A5Q5BQC6_MYCSS</name>
<gene>
    <name evidence="1" type="ordered locus">Mmcs_4593</name>
</gene>
<evidence type="ECO:0000313" key="1">
    <source>
        <dbReference type="EMBL" id="ABG10697.1"/>
    </source>
</evidence>
<dbReference type="EMBL" id="CP000384">
    <property type="protein sequence ID" value="ABG10697.1"/>
    <property type="molecule type" value="Genomic_DNA"/>
</dbReference>
<reference evidence="1" key="1">
    <citation type="submission" date="2006-06" db="EMBL/GenBank/DDBJ databases">
        <title>Complete sequence of chromosome of Mycobacterium sp. MCS.</title>
        <authorList>
            <consortium name="US DOE Joint Genome Institute"/>
            <person name="Copeland A."/>
            <person name="Lucas S."/>
            <person name="Lapidus A."/>
            <person name="Barry K."/>
            <person name="Detter J.C."/>
            <person name="Glavina del Rio T."/>
            <person name="Hammon N."/>
            <person name="Israni S."/>
            <person name="Dalin E."/>
            <person name="Tice H."/>
            <person name="Pitluck S."/>
            <person name="Martinez M."/>
            <person name="Schmutz J."/>
            <person name="Larimer F."/>
            <person name="Land M."/>
            <person name="Hauser L."/>
            <person name="Kyrpides N."/>
            <person name="Kim E."/>
            <person name="Miller C.D."/>
            <person name="Hughes J.E."/>
            <person name="Anderson A.J."/>
            <person name="Sims R.C."/>
            <person name="Richardson P."/>
        </authorList>
    </citation>
    <scope>NUCLEOTIDE SEQUENCE [LARGE SCALE GENOMIC DNA]</scope>
    <source>
        <strain evidence="1">MCS</strain>
    </source>
</reference>
<dbReference type="KEGG" id="mmc:Mmcs_4593"/>
<proteinExistence type="predicted"/>
<organism evidence="1">
    <name type="scientific">Mycobacterium sp. (strain MCS)</name>
    <dbReference type="NCBI Taxonomy" id="164756"/>
    <lineage>
        <taxon>Bacteria</taxon>
        <taxon>Bacillati</taxon>
        <taxon>Actinomycetota</taxon>
        <taxon>Actinomycetes</taxon>
        <taxon>Mycobacteriales</taxon>
        <taxon>Mycobacteriaceae</taxon>
        <taxon>Mycobacterium</taxon>
    </lineage>
</organism>